<protein>
    <submittedName>
        <fullName evidence="8">FAD dependent oxidoreductase</fullName>
    </submittedName>
</protein>
<dbReference type="PANTHER" id="PTHR43104:SF2">
    <property type="entry name" value="L-2-HYDROXYGLUTARATE DEHYDROGENASE, MITOCHONDRIAL"/>
    <property type="match status" value="1"/>
</dbReference>
<dbReference type="Pfam" id="PF01266">
    <property type="entry name" value="DAO"/>
    <property type="match status" value="1"/>
</dbReference>
<organism evidence="8 9">
    <name type="scientific">Brevibacterium casei CIP 102111</name>
    <dbReference type="NCBI Taxonomy" id="1255625"/>
    <lineage>
        <taxon>Bacteria</taxon>
        <taxon>Bacillati</taxon>
        <taxon>Actinomycetota</taxon>
        <taxon>Actinomycetes</taxon>
        <taxon>Micrococcales</taxon>
        <taxon>Brevibacteriaceae</taxon>
        <taxon>Brevibacterium</taxon>
    </lineage>
</organism>
<dbReference type="SUPFAM" id="SSF51905">
    <property type="entry name" value="FAD/NAD(P)-binding domain"/>
    <property type="match status" value="1"/>
</dbReference>
<dbReference type="RefSeq" id="WP_227007181.1">
    <property type="nucleotide sequence ID" value="NZ_FXZC01000004.1"/>
</dbReference>
<dbReference type="InterPro" id="IPR006076">
    <property type="entry name" value="FAD-dep_OxRdtase"/>
</dbReference>
<name>A0A2H1JGG5_9MICO</name>
<comment type="similarity">
    <text evidence="5">Belongs to the L2HGDH family.</text>
</comment>
<reference evidence="8 9" key="1">
    <citation type="submission" date="2017-03" db="EMBL/GenBank/DDBJ databases">
        <authorList>
            <person name="Afonso C.L."/>
            <person name="Miller P.J."/>
            <person name="Scott M.A."/>
            <person name="Spackman E."/>
            <person name="Goraichik I."/>
            <person name="Dimitrov K.M."/>
            <person name="Suarez D.L."/>
            <person name="Swayne D.E."/>
        </authorList>
    </citation>
    <scope>NUCLEOTIDE SEQUENCE [LARGE SCALE GENOMIC DNA]</scope>
    <source>
        <strain evidence="8 9">CIP 102111</strain>
    </source>
</reference>
<proteinExistence type="inferred from homology"/>
<feature type="compositionally biased region" description="Basic and acidic residues" evidence="6">
    <location>
        <begin position="219"/>
        <end position="232"/>
    </location>
</feature>
<comment type="cofactor">
    <cofactor evidence="1">
        <name>FAD</name>
        <dbReference type="ChEBI" id="CHEBI:57692"/>
    </cofactor>
</comment>
<dbReference type="GeneID" id="99774847"/>
<sequence length="496" mass="52179">MSISRVAVVGAGIIGVALAREITRQLPDAEVTVFDRGPGIASAQSGHTAGIVHAGLDAEPGSLDATLARRGLELLIPYLVGQGLAYRECGQLVVAQDTDEVDRLDDLLTRAKANDVPGVRMVDRAEMREIEPAARGVQALYSPHTAITDFEAVTEALASEIRDAGGRFRFLTEVTGIDALSNEVRIRTRAVSPKDDSGVSSESGYSTDLVVESDSDPDGEVHDRPRTYRGGEDEAVADVSARGGLRGRLGDELRTRFGDKDWFKQAEDRIDGWSDRNRPTGAEVDAGTFDLVLVAVGLQSDRLAAASGLSADPRIVPFSTTYSRLDAPAAEAVHGIISSVPDPEEPFEETVLARTVTGGLLLGPNTHIALGRSDGSVGDIDLGDLGASFGFSGFWKFAKRNVRSAAEGVRSAASTSAFVERIRRYAPGLDTAGMAAGPKGVSGQTIDGKGELVTGLVVTARGRLTQVRNTPRAGATSALAIAEHVVTAALKSAGRR</sequence>
<keyword evidence="4" id="KW-0560">Oxidoreductase</keyword>
<dbReference type="Gene3D" id="3.30.9.10">
    <property type="entry name" value="D-Amino Acid Oxidase, subunit A, domain 2"/>
    <property type="match status" value="2"/>
</dbReference>
<evidence type="ECO:0000313" key="8">
    <source>
        <dbReference type="EMBL" id="SMX86595.1"/>
    </source>
</evidence>
<evidence type="ECO:0000256" key="1">
    <source>
        <dbReference type="ARBA" id="ARBA00001974"/>
    </source>
</evidence>
<feature type="region of interest" description="Disordered" evidence="6">
    <location>
        <begin position="190"/>
        <end position="236"/>
    </location>
</feature>
<evidence type="ECO:0000256" key="3">
    <source>
        <dbReference type="ARBA" id="ARBA00022827"/>
    </source>
</evidence>
<dbReference type="GO" id="GO:0047545">
    <property type="term" value="F:(S)-2-hydroxyglutarate dehydrogenase activity"/>
    <property type="evidence" value="ECO:0007669"/>
    <property type="project" value="TreeGrafter"/>
</dbReference>
<keyword evidence="3" id="KW-0274">FAD</keyword>
<evidence type="ECO:0000259" key="7">
    <source>
        <dbReference type="Pfam" id="PF01266"/>
    </source>
</evidence>
<accession>A0A2H1JGG5</accession>
<evidence type="ECO:0000256" key="5">
    <source>
        <dbReference type="ARBA" id="ARBA00037941"/>
    </source>
</evidence>
<dbReference type="EMBL" id="FXZC01000004">
    <property type="protein sequence ID" value="SMX86595.1"/>
    <property type="molecule type" value="Genomic_DNA"/>
</dbReference>
<dbReference type="Gene3D" id="3.50.50.60">
    <property type="entry name" value="FAD/NAD(P)-binding domain"/>
    <property type="match status" value="1"/>
</dbReference>
<dbReference type="Proteomes" id="UP000234333">
    <property type="component" value="Unassembled WGS sequence"/>
</dbReference>
<feature type="domain" description="FAD dependent oxidoreductase" evidence="7">
    <location>
        <begin position="5"/>
        <end position="181"/>
    </location>
</feature>
<dbReference type="InterPro" id="IPR036188">
    <property type="entry name" value="FAD/NAD-bd_sf"/>
</dbReference>
<dbReference type="AlphaFoldDB" id="A0A2H1JGG5"/>
<keyword evidence="2" id="KW-0285">Flavoprotein</keyword>
<gene>
    <name evidence="8" type="ORF">BC102111_02234</name>
</gene>
<evidence type="ECO:0000256" key="2">
    <source>
        <dbReference type="ARBA" id="ARBA00022630"/>
    </source>
</evidence>
<evidence type="ECO:0000313" key="9">
    <source>
        <dbReference type="Proteomes" id="UP000234333"/>
    </source>
</evidence>
<evidence type="ECO:0000256" key="4">
    <source>
        <dbReference type="ARBA" id="ARBA00023002"/>
    </source>
</evidence>
<dbReference type="PANTHER" id="PTHR43104">
    <property type="entry name" value="L-2-HYDROXYGLUTARATE DEHYDROGENASE, MITOCHONDRIAL"/>
    <property type="match status" value="1"/>
</dbReference>
<evidence type="ECO:0000256" key="6">
    <source>
        <dbReference type="SAM" id="MobiDB-lite"/>
    </source>
</evidence>